<feature type="binding site" evidence="5">
    <location>
        <position position="334"/>
    </location>
    <ligand>
        <name>S-adenosyl-L-methionine</name>
        <dbReference type="ChEBI" id="CHEBI:59789"/>
    </ligand>
</feature>
<dbReference type="Proteomes" id="UP001549047">
    <property type="component" value="Unassembled WGS sequence"/>
</dbReference>
<dbReference type="InterPro" id="IPR049560">
    <property type="entry name" value="MeTrfase_RsmB-F_NOP2_cat"/>
</dbReference>
<feature type="coiled-coil region" evidence="6">
    <location>
        <begin position="291"/>
        <end position="318"/>
    </location>
</feature>
<dbReference type="Pfam" id="PF01189">
    <property type="entry name" value="Methyltr_RsmB-F"/>
    <property type="match status" value="1"/>
</dbReference>
<dbReference type="Gene3D" id="3.40.50.150">
    <property type="entry name" value="Vaccinia Virus protein VP39"/>
    <property type="match status" value="1"/>
</dbReference>
<sequence length="460" mass="48733">MTSKPVRPKPGSASRGAIKTSDKPGLAARQAAARLLAAVIDKKASLDGMLDQTGGNPAYMALSPADRGLVRAILNTALRHLPRIEAMIGSLLKTPLPDGARALQHVLAVAAAQILYLDVPDRAAVDLAVEQANEDPRNKRFASLVNALLRRLSSEKERLLGEVGASVPALPEWFQSRLAAVYGPDAALAIAEAHLAPAAIDLTVKSDPEGWAKRLGGVVLPTGSVRLADYEGAVVDLEGYADGEWWVQDAAAAIPARLFGDLQGKRVVDLCAAPGGKTAQLIQAGAKVTALDMSANRLKRLQENLDRLRFEAKLIEGNAGEYKPAELFDAVLLDAPCSSTGTARRHPDVPWTKGLDDVRKLAGVQERLLRHALTLVRPGGIVVFSNCSLDPIEGEDMIEGLLRSMPTVSRVAVQASVLPGLAEAITAKGEVRTTPAMLARDTTAASGMDGFYACVLKRDS</sequence>
<reference evidence="9 10" key="1">
    <citation type="submission" date="2024-06" db="EMBL/GenBank/DDBJ databases">
        <title>Genomic Encyclopedia of Type Strains, Phase IV (KMG-IV): sequencing the most valuable type-strain genomes for metagenomic binning, comparative biology and taxonomic classification.</title>
        <authorList>
            <person name="Goeker M."/>
        </authorList>
    </citation>
    <scope>NUCLEOTIDE SEQUENCE [LARGE SCALE GENOMIC DNA]</scope>
    <source>
        <strain evidence="9 10">DSM 29780</strain>
    </source>
</reference>
<comment type="caution">
    <text evidence="5">Lacks conserved residue(s) required for the propagation of feature annotation.</text>
</comment>
<dbReference type="GO" id="GO:0032259">
    <property type="term" value="P:methylation"/>
    <property type="evidence" value="ECO:0007669"/>
    <property type="project" value="UniProtKB-KW"/>
</dbReference>
<protein>
    <submittedName>
        <fullName evidence="9">16S rRNA (Cytosine967-C5)-methyltransferase</fullName>
        <ecNumber evidence="9">2.1.1.176</ecNumber>
    </submittedName>
</protein>
<feature type="region of interest" description="Disordered" evidence="7">
    <location>
        <begin position="1"/>
        <end position="23"/>
    </location>
</feature>
<keyword evidence="6" id="KW-0175">Coiled coil</keyword>
<keyword evidence="1 5" id="KW-0489">Methyltransferase</keyword>
<keyword evidence="2 5" id="KW-0808">Transferase</keyword>
<comment type="similarity">
    <text evidence="5">Belongs to the class I-like SAM-binding methyltransferase superfamily. RsmB/NOP family.</text>
</comment>
<dbReference type="PRINTS" id="PR02008">
    <property type="entry name" value="RCMTFAMILY"/>
</dbReference>
<feature type="binding site" evidence="5">
    <location>
        <begin position="271"/>
        <end position="277"/>
    </location>
    <ligand>
        <name>S-adenosyl-L-methionine</name>
        <dbReference type="ChEBI" id="CHEBI:59789"/>
    </ligand>
</feature>
<dbReference type="InterPro" id="IPR006027">
    <property type="entry name" value="NusB_RsmB_TIM44"/>
</dbReference>
<proteinExistence type="inferred from homology"/>
<evidence type="ECO:0000256" key="2">
    <source>
        <dbReference type="ARBA" id="ARBA00022679"/>
    </source>
</evidence>
<keyword evidence="3 5" id="KW-0949">S-adenosyl-L-methionine</keyword>
<evidence type="ECO:0000256" key="3">
    <source>
        <dbReference type="ARBA" id="ARBA00022691"/>
    </source>
</evidence>
<dbReference type="SUPFAM" id="SSF53335">
    <property type="entry name" value="S-adenosyl-L-methionine-dependent methyltransferases"/>
    <property type="match status" value="1"/>
</dbReference>
<dbReference type="CDD" id="cd02440">
    <property type="entry name" value="AdoMet_MTases"/>
    <property type="match status" value="1"/>
</dbReference>
<organism evidence="9 10">
    <name type="scientific">Rhizobium aquaticum</name>
    <dbReference type="NCBI Taxonomy" id="1549636"/>
    <lineage>
        <taxon>Bacteria</taxon>
        <taxon>Pseudomonadati</taxon>
        <taxon>Pseudomonadota</taxon>
        <taxon>Alphaproteobacteria</taxon>
        <taxon>Hyphomicrobiales</taxon>
        <taxon>Rhizobiaceae</taxon>
        <taxon>Rhizobium/Agrobacterium group</taxon>
        <taxon>Rhizobium</taxon>
    </lineage>
</organism>
<dbReference type="Gene3D" id="1.10.940.10">
    <property type="entry name" value="NusB-like"/>
    <property type="match status" value="1"/>
</dbReference>
<dbReference type="InterPro" id="IPR029063">
    <property type="entry name" value="SAM-dependent_MTases_sf"/>
</dbReference>
<dbReference type="EC" id="2.1.1.176" evidence="9"/>
<gene>
    <name evidence="9" type="ORF">ABID16_003835</name>
</gene>
<evidence type="ECO:0000256" key="6">
    <source>
        <dbReference type="SAM" id="Coils"/>
    </source>
</evidence>
<comment type="caution">
    <text evidence="9">The sequence shown here is derived from an EMBL/GenBank/DDBJ whole genome shotgun (WGS) entry which is preliminary data.</text>
</comment>
<evidence type="ECO:0000313" key="9">
    <source>
        <dbReference type="EMBL" id="MET3615491.1"/>
    </source>
</evidence>
<evidence type="ECO:0000256" key="5">
    <source>
        <dbReference type="PROSITE-ProRule" id="PRU01023"/>
    </source>
</evidence>
<evidence type="ECO:0000256" key="1">
    <source>
        <dbReference type="ARBA" id="ARBA00022603"/>
    </source>
</evidence>
<evidence type="ECO:0000313" key="10">
    <source>
        <dbReference type="Proteomes" id="UP001549047"/>
    </source>
</evidence>
<dbReference type="PANTHER" id="PTHR22807:SF61">
    <property type="entry name" value="NOL1_NOP2_SUN FAMILY PROTEIN _ ANTITERMINATION NUSB DOMAIN-CONTAINING PROTEIN"/>
    <property type="match status" value="1"/>
</dbReference>
<accession>A0ABV2J5B3</accession>
<evidence type="ECO:0000256" key="4">
    <source>
        <dbReference type="ARBA" id="ARBA00022884"/>
    </source>
</evidence>
<evidence type="ECO:0000259" key="8">
    <source>
        <dbReference type="PROSITE" id="PS51686"/>
    </source>
</evidence>
<dbReference type="EMBL" id="JBEPMB010000007">
    <property type="protein sequence ID" value="MET3615491.1"/>
    <property type="molecule type" value="Genomic_DNA"/>
</dbReference>
<dbReference type="InterPro" id="IPR035926">
    <property type="entry name" value="NusB-like_sf"/>
</dbReference>
<keyword evidence="4 5" id="KW-0694">RNA-binding</keyword>
<dbReference type="Pfam" id="PF01029">
    <property type="entry name" value="NusB"/>
    <property type="match status" value="1"/>
</dbReference>
<dbReference type="PROSITE" id="PS51686">
    <property type="entry name" value="SAM_MT_RSMB_NOP"/>
    <property type="match status" value="1"/>
</dbReference>
<dbReference type="SUPFAM" id="SSF48013">
    <property type="entry name" value="NusB-like"/>
    <property type="match status" value="1"/>
</dbReference>
<dbReference type="PANTHER" id="PTHR22807">
    <property type="entry name" value="NOP2 YEAST -RELATED NOL1/NOP2/FMU SUN DOMAIN-CONTAINING"/>
    <property type="match status" value="1"/>
</dbReference>
<feature type="active site" description="Nucleophile" evidence="5">
    <location>
        <position position="387"/>
    </location>
</feature>
<dbReference type="InterPro" id="IPR001678">
    <property type="entry name" value="MeTrfase_RsmB-F_NOP2_dom"/>
</dbReference>
<evidence type="ECO:0000256" key="7">
    <source>
        <dbReference type="SAM" id="MobiDB-lite"/>
    </source>
</evidence>
<dbReference type="GO" id="GO:0008168">
    <property type="term" value="F:methyltransferase activity"/>
    <property type="evidence" value="ECO:0007669"/>
    <property type="project" value="UniProtKB-KW"/>
</dbReference>
<feature type="domain" description="SAM-dependent MTase RsmB/NOP-type" evidence="8">
    <location>
        <begin position="162"/>
        <end position="459"/>
    </location>
</feature>
<feature type="binding site" evidence="5">
    <location>
        <position position="292"/>
    </location>
    <ligand>
        <name>S-adenosyl-L-methionine</name>
        <dbReference type="ChEBI" id="CHEBI:59789"/>
    </ligand>
</feature>
<dbReference type="InterPro" id="IPR023267">
    <property type="entry name" value="RCMT"/>
</dbReference>
<name>A0ABV2J5B3_9HYPH</name>
<keyword evidence="10" id="KW-1185">Reference proteome</keyword>